<dbReference type="SMART" id="SM00420">
    <property type="entry name" value="HTH_DEOR"/>
    <property type="match status" value="1"/>
</dbReference>
<evidence type="ECO:0000256" key="1">
    <source>
        <dbReference type="ARBA" id="ARBA00023015"/>
    </source>
</evidence>
<dbReference type="Gene3D" id="1.10.10.10">
    <property type="entry name" value="Winged helix-like DNA-binding domain superfamily/Winged helix DNA-binding domain"/>
    <property type="match status" value="1"/>
</dbReference>
<dbReference type="InterPro" id="IPR037171">
    <property type="entry name" value="NagB/RpiA_transferase-like"/>
</dbReference>
<accession>A0A3T1D0A4</accession>
<evidence type="ECO:0000313" key="5">
    <source>
        <dbReference type="EMBL" id="BBI31526.1"/>
    </source>
</evidence>
<dbReference type="GO" id="GO:0003677">
    <property type="term" value="F:DNA binding"/>
    <property type="evidence" value="ECO:0007669"/>
    <property type="project" value="UniProtKB-KW"/>
</dbReference>
<feature type="domain" description="HTH deoR-type" evidence="4">
    <location>
        <begin position="3"/>
        <end position="58"/>
    </location>
</feature>
<dbReference type="KEGG" id="cohn:KCTCHS21_09250"/>
<dbReference type="InterPro" id="IPR018356">
    <property type="entry name" value="Tscrpt_reg_HTH_DeoR_CS"/>
</dbReference>
<organism evidence="5 6">
    <name type="scientific">Cohnella abietis</name>
    <dbReference type="NCBI Taxonomy" id="2507935"/>
    <lineage>
        <taxon>Bacteria</taxon>
        <taxon>Bacillati</taxon>
        <taxon>Bacillota</taxon>
        <taxon>Bacilli</taxon>
        <taxon>Bacillales</taxon>
        <taxon>Paenibacillaceae</taxon>
        <taxon>Cohnella</taxon>
    </lineage>
</organism>
<proteinExistence type="predicted"/>
<dbReference type="InterPro" id="IPR001034">
    <property type="entry name" value="DeoR_HTH"/>
</dbReference>
<dbReference type="Pfam" id="PF00455">
    <property type="entry name" value="DeoRC"/>
    <property type="match status" value="1"/>
</dbReference>
<dbReference type="PROSITE" id="PS51000">
    <property type="entry name" value="HTH_DEOR_2"/>
    <property type="match status" value="1"/>
</dbReference>
<dbReference type="SUPFAM" id="SSF46785">
    <property type="entry name" value="Winged helix' DNA-binding domain"/>
    <property type="match status" value="1"/>
</dbReference>
<dbReference type="GO" id="GO:0003700">
    <property type="term" value="F:DNA-binding transcription factor activity"/>
    <property type="evidence" value="ECO:0007669"/>
    <property type="project" value="InterPro"/>
</dbReference>
<dbReference type="SUPFAM" id="SSF100950">
    <property type="entry name" value="NagB/RpiA/CoA transferase-like"/>
    <property type="match status" value="1"/>
</dbReference>
<dbReference type="InterPro" id="IPR036388">
    <property type="entry name" value="WH-like_DNA-bd_sf"/>
</dbReference>
<sequence length="253" mass="28314">MSVHDRKRKILLQLKQHGIIRIAELSPLFGVSDETIRKDLDLLSQEGKLQRTHGGAISISEPHSLTPHLEREFTNVEHKIAIAEMALKHIQPHDTIAIDGSTSVFYLAKIIPDIPLTILTNSMKVVFELSNRENINLITVGGNLLRKSYSFHGALTERILKEYHVNKAFLSCTGLHIERGFSDSNEAHASVKQRMIEIADLVYFLVDSSKLGVKDLVQIAPISDIDYVITDGQADTAGYISKLREAQLEIIDQ</sequence>
<dbReference type="Pfam" id="PF08220">
    <property type="entry name" value="HTH_DeoR"/>
    <property type="match status" value="1"/>
</dbReference>
<keyword evidence="6" id="KW-1185">Reference proteome</keyword>
<evidence type="ECO:0000256" key="2">
    <source>
        <dbReference type="ARBA" id="ARBA00023125"/>
    </source>
</evidence>
<evidence type="ECO:0000256" key="3">
    <source>
        <dbReference type="ARBA" id="ARBA00023163"/>
    </source>
</evidence>
<reference evidence="5 6" key="1">
    <citation type="submission" date="2019-01" db="EMBL/GenBank/DDBJ databases">
        <title>Complete genome sequence of Cohnella hallensis HS21 isolated from Korean fir (Abies koreana) rhizospheric soil.</title>
        <authorList>
            <person name="Jiang L."/>
            <person name="Kang S.W."/>
            <person name="Kim S."/>
            <person name="Jung J."/>
            <person name="Kim C.Y."/>
            <person name="Kim D.H."/>
            <person name="Kim S.W."/>
            <person name="Lee J."/>
        </authorList>
    </citation>
    <scope>NUCLEOTIDE SEQUENCE [LARGE SCALE GENOMIC DNA]</scope>
    <source>
        <strain evidence="5 6">HS21</strain>
    </source>
</reference>
<dbReference type="EMBL" id="AP019400">
    <property type="protein sequence ID" value="BBI31526.1"/>
    <property type="molecule type" value="Genomic_DNA"/>
</dbReference>
<dbReference type="Proteomes" id="UP000289856">
    <property type="component" value="Chromosome"/>
</dbReference>
<dbReference type="InterPro" id="IPR014036">
    <property type="entry name" value="DeoR-like_C"/>
</dbReference>
<keyword evidence="2" id="KW-0238">DNA-binding</keyword>
<evidence type="ECO:0000313" key="6">
    <source>
        <dbReference type="Proteomes" id="UP000289856"/>
    </source>
</evidence>
<dbReference type="SMART" id="SM01134">
    <property type="entry name" value="DeoRC"/>
    <property type="match status" value="1"/>
</dbReference>
<evidence type="ECO:0000259" key="4">
    <source>
        <dbReference type="PROSITE" id="PS51000"/>
    </source>
</evidence>
<gene>
    <name evidence="5" type="primary">yulB_1</name>
    <name evidence="5" type="ORF">KCTCHS21_09250</name>
</gene>
<dbReference type="PROSITE" id="PS00894">
    <property type="entry name" value="HTH_DEOR_1"/>
    <property type="match status" value="1"/>
</dbReference>
<keyword evidence="1" id="KW-0805">Transcription regulation</keyword>
<dbReference type="PANTHER" id="PTHR30363:SF44">
    <property type="entry name" value="AGA OPERON TRANSCRIPTIONAL REPRESSOR-RELATED"/>
    <property type="match status" value="1"/>
</dbReference>
<dbReference type="InterPro" id="IPR036390">
    <property type="entry name" value="WH_DNA-bd_sf"/>
</dbReference>
<dbReference type="PANTHER" id="PTHR30363">
    <property type="entry name" value="HTH-TYPE TRANSCRIPTIONAL REGULATOR SRLR-RELATED"/>
    <property type="match status" value="1"/>
</dbReference>
<name>A0A3T1D0A4_9BACL</name>
<dbReference type="InterPro" id="IPR050313">
    <property type="entry name" value="Carb_Metab_HTH_regulators"/>
</dbReference>
<dbReference type="RefSeq" id="WP_130605393.1">
    <property type="nucleotide sequence ID" value="NZ_AP019400.1"/>
</dbReference>
<dbReference type="OrthoDB" id="9797223at2"/>
<dbReference type="AlphaFoldDB" id="A0A3T1D0A4"/>
<keyword evidence="3" id="KW-0804">Transcription</keyword>
<protein>
    <submittedName>
        <fullName evidence="5">Putative HTH-type transcriptional regulator YulB</fullName>
    </submittedName>
</protein>
<dbReference type="PRINTS" id="PR00037">
    <property type="entry name" value="HTHLACR"/>
</dbReference>